<gene>
    <name evidence="1" type="ORF">TRSC58_06148</name>
</gene>
<evidence type="ECO:0008006" key="3">
    <source>
        <dbReference type="Google" id="ProtNLM"/>
    </source>
</evidence>
<keyword evidence="2" id="KW-1185">Reference proteome</keyword>
<dbReference type="EMBL" id="AUPL01006148">
    <property type="protein sequence ID" value="ESL06181.1"/>
    <property type="molecule type" value="Genomic_DNA"/>
</dbReference>
<dbReference type="AlphaFoldDB" id="A0A061IWE2"/>
<dbReference type="Proteomes" id="UP000031737">
    <property type="component" value="Unassembled WGS sequence"/>
</dbReference>
<dbReference type="VEuPathDB" id="TriTrypDB:TRSC58_06148"/>
<dbReference type="OrthoDB" id="275939at2759"/>
<organism evidence="1 2">
    <name type="scientific">Trypanosoma rangeli SC58</name>
    <dbReference type="NCBI Taxonomy" id="429131"/>
    <lineage>
        <taxon>Eukaryota</taxon>
        <taxon>Discoba</taxon>
        <taxon>Euglenozoa</taxon>
        <taxon>Kinetoplastea</taxon>
        <taxon>Metakinetoplastina</taxon>
        <taxon>Trypanosomatida</taxon>
        <taxon>Trypanosomatidae</taxon>
        <taxon>Trypanosoma</taxon>
        <taxon>Herpetosoma</taxon>
    </lineage>
</organism>
<reference evidence="1 2" key="1">
    <citation type="submission" date="2013-07" db="EMBL/GenBank/DDBJ databases">
        <authorList>
            <person name="Stoco P.H."/>
            <person name="Wagner G."/>
            <person name="Gerber A."/>
            <person name="Zaha A."/>
            <person name="Thompson C."/>
            <person name="Bartholomeu D.C."/>
            <person name="Luckemeyer D.D."/>
            <person name="Bahia D."/>
            <person name="Loreto E."/>
            <person name="Prestes E.B."/>
            <person name="Lima F.M."/>
            <person name="Rodrigues-Luiz G."/>
            <person name="Vallejo G.A."/>
            <person name="Filho J.F."/>
            <person name="Monteiro K.M."/>
            <person name="Tyler K.M."/>
            <person name="de Almeida L.G."/>
            <person name="Ortiz M.F."/>
            <person name="Siervo M.A."/>
            <person name="de Moraes M.H."/>
            <person name="Cunha O.L."/>
            <person name="Mendonca-Neto R."/>
            <person name="Silva R."/>
            <person name="Teixeira S.M."/>
            <person name="Murta S.M."/>
            <person name="Sincero T.C."/>
            <person name="Mendes T.A."/>
            <person name="Urmenyi T.P."/>
            <person name="Silva V.G."/>
            <person name="da Rocha W.D."/>
            <person name="Andersson B."/>
            <person name="Romanha A.J."/>
            <person name="Steindel M."/>
            <person name="de Vasconcelos A.T."/>
            <person name="Grisard E.C."/>
        </authorList>
    </citation>
    <scope>NUCLEOTIDE SEQUENCE [LARGE SCALE GENOMIC DNA]</scope>
    <source>
        <strain evidence="1 2">SC58</strain>
    </source>
</reference>
<evidence type="ECO:0000313" key="2">
    <source>
        <dbReference type="Proteomes" id="UP000031737"/>
    </source>
</evidence>
<name>A0A061IWE2_TRYRA</name>
<comment type="caution">
    <text evidence="1">The sequence shown here is derived from an EMBL/GenBank/DDBJ whole genome shotgun (WGS) entry which is preliminary data.</text>
</comment>
<evidence type="ECO:0000313" key="1">
    <source>
        <dbReference type="EMBL" id="ESL06181.1"/>
    </source>
</evidence>
<sequence length="512" mass="57139">MLLRTSARWSKRTPGYVFWRQSTLVELEKTKRNYLLTERPVPVADIARRMVRVKSRYLDTNDFHEQSLLRGEYKYFSGKLCDIRHARPEDMVAYVECGAFFGFWDTAQMDRVIEELLLKLDELGPVELVHVFVSLSPLRKQGAELYQHVARALVAVVPELSLEECIRVAVACDAGVPDELIHNLMQAIEPEVGRGGLTAVRAVELMDAFGTCSTSIQRQFDSLFDCMKQTAVAGLTELSVIDIAVMCTSLKLRDALDTATEANAVRVFFSRLEETCARSTSMMFAAVADTPGFSKAMEERVVFLATDFTPSELLSVFAVYMNDYTSVYLVSHGDGRVAAATSKNHIKERQFAQQRQTALVHVLRELMDQMRLQMESATAYFLPTVQLQYLEVFSRAVEDTGGHVAHLTSAVPLLGRCLELLSSRVIASLPRYTYMDLMALVQLCAPLGTLVADAAIGAAVQELIQRDVGVSKGEAAELCVLLQQLPGLRAEHQRRIENFLLPKLRGRSAQDG</sequence>
<protein>
    <recommendedName>
        <fullName evidence="3">Mitochondrial RNA binding complex 1 subunit</fullName>
    </recommendedName>
</protein>
<accession>A0A061IWE2</accession>
<proteinExistence type="predicted"/>